<protein>
    <submittedName>
        <fullName evidence="2">Uncharacterized protein</fullName>
    </submittedName>
</protein>
<dbReference type="Proteomes" id="UP000509441">
    <property type="component" value="Chromosome"/>
</dbReference>
<gene>
    <name evidence="2" type="ORF">C5F49_05950</name>
</gene>
<dbReference type="OrthoDB" id="1979at2157"/>
<feature type="compositionally biased region" description="Basic residues" evidence="1">
    <location>
        <begin position="150"/>
        <end position="219"/>
    </location>
</feature>
<organism evidence="2 3">
    <name type="scientific">Nitrosopumilus oxyclinae</name>
    <dbReference type="NCBI Taxonomy" id="1959104"/>
    <lineage>
        <taxon>Archaea</taxon>
        <taxon>Nitrososphaerota</taxon>
        <taxon>Nitrososphaeria</taxon>
        <taxon>Nitrosopumilales</taxon>
        <taxon>Nitrosopumilaceae</taxon>
        <taxon>Nitrosopumilus</taxon>
    </lineage>
</organism>
<proteinExistence type="predicted"/>
<dbReference type="KEGG" id="nox:C5F49_05950"/>
<accession>A0A7D5M6N6</accession>
<dbReference type="GeneID" id="56061499"/>
<evidence type="ECO:0000313" key="2">
    <source>
        <dbReference type="EMBL" id="QLH04909.1"/>
    </source>
</evidence>
<evidence type="ECO:0000313" key="3">
    <source>
        <dbReference type="Proteomes" id="UP000509441"/>
    </source>
</evidence>
<name>A0A7D5M6N6_9ARCH</name>
<evidence type="ECO:0000256" key="1">
    <source>
        <dbReference type="SAM" id="MobiDB-lite"/>
    </source>
</evidence>
<dbReference type="EMBL" id="CP026994">
    <property type="protein sequence ID" value="QLH04909.1"/>
    <property type="molecule type" value="Genomic_DNA"/>
</dbReference>
<sequence length="219" mass="24828">MTVNYDELSKQVLKLDGKIRFAAVANSKGELVAGGYKENIEKIFGEDEAKMSMHYALQKRDLNTNLAYKIGLEKASITDFEKVSMISIPINSNELFLIRTEPNVDHCKIVNFVHSALDSKSGIKEEIKKIQTEIAELKKMEKNKIGKTMQRAKKKGVKRKPARKSAAKKKVVKRKPARKSAAKKKVVKRKPARKSAAKKKVVKRKPARKAVKRNTTRRK</sequence>
<dbReference type="AlphaFoldDB" id="A0A7D5M6N6"/>
<dbReference type="Pfam" id="PF20364">
    <property type="entry name" value="DUF6659"/>
    <property type="match status" value="1"/>
</dbReference>
<keyword evidence="3" id="KW-1185">Reference proteome</keyword>
<dbReference type="InterPro" id="IPR046600">
    <property type="entry name" value="DUF6659"/>
</dbReference>
<reference evidence="2 3" key="1">
    <citation type="submission" date="2018-02" db="EMBL/GenBank/DDBJ databases">
        <title>Complete genome of Nitrosopumilus oxyclinae HCE1.</title>
        <authorList>
            <person name="Qin W."/>
            <person name="Zheng Y."/>
            <person name="Stahl D.A."/>
        </authorList>
    </citation>
    <scope>NUCLEOTIDE SEQUENCE [LARGE SCALE GENOMIC DNA]</scope>
    <source>
        <strain evidence="2 3">HCE1</strain>
    </source>
</reference>
<dbReference type="RefSeq" id="WP_179362130.1">
    <property type="nucleotide sequence ID" value="NZ_CP026994.1"/>
</dbReference>
<feature type="region of interest" description="Disordered" evidence="1">
    <location>
        <begin position="143"/>
        <end position="219"/>
    </location>
</feature>